<dbReference type="PANTHER" id="PTHR14955:SF6">
    <property type="entry name" value="RETINOIC ACID-INDUCED PROTEIN 1"/>
    <property type="match status" value="1"/>
</dbReference>
<evidence type="ECO:0000256" key="1">
    <source>
        <dbReference type="SAM" id="MobiDB-lite"/>
    </source>
</evidence>
<evidence type="ECO:0000313" key="2">
    <source>
        <dbReference type="Ensembl" id="ENSLCAP00010029225.1"/>
    </source>
</evidence>
<keyword evidence="3" id="KW-1185">Reference proteome</keyword>
<accession>A0A4W6DTP8</accession>
<feature type="compositionally biased region" description="Low complexity" evidence="1">
    <location>
        <begin position="83"/>
        <end position="94"/>
    </location>
</feature>
<reference evidence="3" key="1">
    <citation type="submission" date="2015-09" db="EMBL/GenBank/DDBJ databases">
        <authorList>
            <person name="Sai Rama Sridatta P."/>
        </authorList>
    </citation>
    <scope>NUCLEOTIDE SEQUENCE [LARGE SCALE GENOMIC DNA]</scope>
</reference>
<dbReference type="AlphaFoldDB" id="A0A4W6DTP8"/>
<feature type="compositionally biased region" description="Basic and acidic residues" evidence="1">
    <location>
        <begin position="233"/>
        <end position="247"/>
    </location>
</feature>
<feature type="compositionally biased region" description="Basic and acidic residues" evidence="1">
    <location>
        <begin position="73"/>
        <end position="82"/>
    </location>
</feature>
<feature type="compositionally biased region" description="Basic and acidic residues" evidence="1">
    <location>
        <begin position="110"/>
        <end position="119"/>
    </location>
</feature>
<evidence type="ECO:0000313" key="3">
    <source>
        <dbReference type="Proteomes" id="UP000314980"/>
    </source>
</evidence>
<feature type="compositionally biased region" description="Basic and acidic residues" evidence="1">
    <location>
        <begin position="51"/>
        <end position="64"/>
    </location>
</feature>
<dbReference type="PANTHER" id="PTHR14955">
    <property type="entry name" value="RETINOIC ACID INDUCED 1/TRANSCRIPTION FACTOR 20"/>
    <property type="match status" value="1"/>
</dbReference>
<dbReference type="GO" id="GO:0032922">
    <property type="term" value="P:circadian regulation of gene expression"/>
    <property type="evidence" value="ECO:0007669"/>
    <property type="project" value="TreeGrafter"/>
</dbReference>
<dbReference type="InParanoid" id="A0A4W6DTP8"/>
<protein>
    <recommendedName>
        <fullName evidence="4">PHD-type domain-containing protein</fullName>
    </recommendedName>
</protein>
<dbReference type="GO" id="GO:0005634">
    <property type="term" value="C:nucleus"/>
    <property type="evidence" value="ECO:0007669"/>
    <property type="project" value="TreeGrafter"/>
</dbReference>
<sequence>MLQGPLVNKNLIGKCLMCCLCGKPANYRDLGDLCGPYYTEDGVPRKILTTRHTESLREESEKSNDSNCSSSEKPGDSSKNEAEGSAENEGNTEASTQEGSSSRHHHWRYRRAERTERAGQEGGTHRLTLRERFRRMKQLQAISTGVLSDQEGSDSVFQRLQLEAEAKEHWAHENCAIWTKGIIMVAGRLYGLKEAASNSSCYKCQIVGASLSCCWRGCSHKYHYVCAKEIGKRPQQERKGATRDEKGRKKPGRGRRAIGEGKLNVG</sequence>
<evidence type="ECO:0008006" key="4">
    <source>
        <dbReference type="Google" id="ProtNLM"/>
    </source>
</evidence>
<feature type="region of interest" description="Disordered" evidence="1">
    <location>
        <begin position="49"/>
        <end position="125"/>
    </location>
</feature>
<dbReference type="GO" id="GO:0006357">
    <property type="term" value="P:regulation of transcription by RNA polymerase II"/>
    <property type="evidence" value="ECO:0007669"/>
    <property type="project" value="TreeGrafter"/>
</dbReference>
<name>A0A4W6DTP8_LATCA</name>
<dbReference type="Ensembl" id="ENSLCAT00010029867.1">
    <property type="protein sequence ID" value="ENSLCAP00010029225.1"/>
    <property type="gene ID" value="ENSLCAG00010013730.1"/>
</dbReference>
<dbReference type="Gene3D" id="3.30.40.10">
    <property type="entry name" value="Zinc/RING finger domain, C3HC4 (zinc finger)"/>
    <property type="match status" value="1"/>
</dbReference>
<dbReference type="GeneTree" id="ENSGT00940000156922"/>
<feature type="region of interest" description="Disordered" evidence="1">
    <location>
        <begin position="233"/>
        <end position="266"/>
    </location>
</feature>
<dbReference type="InterPro" id="IPR052440">
    <property type="entry name" value="Trans_Reg/Chrom_Remod"/>
</dbReference>
<reference evidence="2" key="2">
    <citation type="submission" date="2025-08" db="UniProtKB">
        <authorList>
            <consortium name="Ensembl"/>
        </authorList>
    </citation>
    <scope>IDENTIFICATION</scope>
</reference>
<dbReference type="InterPro" id="IPR013083">
    <property type="entry name" value="Znf_RING/FYVE/PHD"/>
</dbReference>
<organism evidence="2 3">
    <name type="scientific">Lates calcarifer</name>
    <name type="common">Barramundi</name>
    <name type="synonym">Holocentrus calcarifer</name>
    <dbReference type="NCBI Taxonomy" id="8187"/>
    <lineage>
        <taxon>Eukaryota</taxon>
        <taxon>Metazoa</taxon>
        <taxon>Chordata</taxon>
        <taxon>Craniata</taxon>
        <taxon>Vertebrata</taxon>
        <taxon>Euteleostomi</taxon>
        <taxon>Actinopterygii</taxon>
        <taxon>Neopterygii</taxon>
        <taxon>Teleostei</taxon>
        <taxon>Neoteleostei</taxon>
        <taxon>Acanthomorphata</taxon>
        <taxon>Carangaria</taxon>
        <taxon>Carangaria incertae sedis</taxon>
        <taxon>Centropomidae</taxon>
        <taxon>Lates</taxon>
    </lineage>
</organism>
<dbReference type="Proteomes" id="UP000314980">
    <property type="component" value="Unassembled WGS sequence"/>
</dbReference>
<reference evidence="2" key="3">
    <citation type="submission" date="2025-09" db="UniProtKB">
        <authorList>
            <consortium name="Ensembl"/>
        </authorList>
    </citation>
    <scope>IDENTIFICATION</scope>
</reference>
<proteinExistence type="predicted"/>